<evidence type="ECO:0000256" key="8">
    <source>
        <dbReference type="ARBA" id="ARBA00023012"/>
    </source>
</evidence>
<accession>A0A172TSI4</accession>
<dbReference type="SMART" id="SM00086">
    <property type="entry name" value="PAC"/>
    <property type="match status" value="3"/>
</dbReference>
<dbReference type="Gene3D" id="3.30.565.10">
    <property type="entry name" value="Histidine kinase-like ATPase, C-terminal domain"/>
    <property type="match status" value="1"/>
</dbReference>
<feature type="domain" description="PAC" evidence="12">
    <location>
        <begin position="342"/>
        <end position="393"/>
    </location>
</feature>
<keyword evidence="7" id="KW-0067">ATP-binding</keyword>
<dbReference type="GO" id="GO:0005524">
    <property type="term" value="F:ATP binding"/>
    <property type="evidence" value="ECO:0007669"/>
    <property type="project" value="UniProtKB-KW"/>
</dbReference>
<sequence>MQPFPTSDFTSPDSSLNGQRAIQKIMDFSVDIICTIDKTGIFLKVGAASQKLLGYAPGELVGMQSNDLVYCDDKLVSQETFSQIRNGLEVTYFENRFCSKDGSIIPLVWSARWDEEEQIMYCVARDGREKKKVEQQLVEKQERLKKVYQMARVAGWEYDLLNKSTHWASDQLYEIYGISREEYPEFSQTVYLSLVHPDDRDRLQKDLSDFSVLNNYFTEHRMIRPNGQVIYVRQWIEVVFKDNIPALLKGVVQDITDSRLADQLLMANERRYRTLVQNGFDMIGILDVEGNYLYVAESVYRILGYEPKALVGKNVFDLVHANDVVRLAKSFSRLFTETYVDDLEPFRFLNAKGEWRWLESKAINMLHDSAVDGFVINSRDITDKKILQERFEKQVTEWQKRVNKATIQAQEQERAQLGKELHDNVNQVLTTVKLYTELCLDKHPDQQLLLEKATTYLSDCINEIRSISKRLSSPTLGEISLADSIKELVGALKLTNKLQISLTVNGDHAKISQEVHLGVYRIIQEHMTNILKHAEAARVNITISVCDFTLIVKIKDDGKGFDINAQRNGIGINNMQGRAESLNGKLTIDSKPTAGCTLTLAIPLEEVVEA</sequence>
<dbReference type="KEGG" id="fla:SY85_03815"/>
<keyword evidence="9" id="KW-0175">Coiled coil</keyword>
<dbReference type="Gene3D" id="3.30.450.20">
    <property type="entry name" value="PAS domain"/>
    <property type="match status" value="3"/>
</dbReference>
<evidence type="ECO:0000256" key="1">
    <source>
        <dbReference type="ARBA" id="ARBA00000085"/>
    </source>
</evidence>
<dbReference type="InterPro" id="IPR036890">
    <property type="entry name" value="HATPase_C_sf"/>
</dbReference>
<keyword evidence="8" id="KW-0902">Two-component regulatory system</keyword>
<evidence type="ECO:0000313" key="14">
    <source>
        <dbReference type="Proteomes" id="UP000077177"/>
    </source>
</evidence>
<dbReference type="SMART" id="SM00091">
    <property type="entry name" value="PAS"/>
    <property type="match status" value="3"/>
</dbReference>
<dbReference type="Proteomes" id="UP000077177">
    <property type="component" value="Chromosome"/>
</dbReference>
<dbReference type="InterPro" id="IPR011712">
    <property type="entry name" value="Sig_transdc_His_kin_sub3_dim/P"/>
</dbReference>
<evidence type="ECO:0000259" key="10">
    <source>
        <dbReference type="PROSITE" id="PS50109"/>
    </source>
</evidence>
<dbReference type="NCBIfam" id="TIGR00229">
    <property type="entry name" value="sensory_box"/>
    <property type="match status" value="3"/>
</dbReference>
<comment type="catalytic activity">
    <reaction evidence="1">
        <text>ATP + protein L-histidine = ADP + protein N-phospho-L-histidine.</text>
        <dbReference type="EC" id="2.7.13.3"/>
    </reaction>
</comment>
<keyword evidence="3" id="KW-0597">Phosphoprotein</keyword>
<dbReference type="InterPro" id="IPR005467">
    <property type="entry name" value="His_kinase_dom"/>
</dbReference>
<feature type="coiled-coil region" evidence="9">
    <location>
        <begin position="388"/>
        <end position="415"/>
    </location>
</feature>
<dbReference type="PROSITE" id="PS50113">
    <property type="entry name" value="PAC"/>
    <property type="match status" value="1"/>
</dbReference>
<name>A0A172TSI4_9BACT</name>
<keyword evidence="4" id="KW-0808">Transferase</keyword>
<dbReference type="STRING" id="1492898.SY85_03815"/>
<feature type="domain" description="PAS" evidence="11">
    <location>
        <begin position="18"/>
        <end position="91"/>
    </location>
</feature>
<feature type="coiled-coil region" evidence="9">
    <location>
        <begin position="123"/>
        <end position="150"/>
    </location>
</feature>
<evidence type="ECO:0000256" key="9">
    <source>
        <dbReference type="SAM" id="Coils"/>
    </source>
</evidence>
<reference evidence="14" key="1">
    <citation type="submission" date="2015-01" db="EMBL/GenBank/DDBJ databases">
        <title>Flavisolibacter sp./LCS9/ whole genome sequencing.</title>
        <authorList>
            <person name="Kim M.K."/>
            <person name="Srinivasan S."/>
            <person name="Lee J.-J."/>
        </authorList>
    </citation>
    <scope>NUCLEOTIDE SEQUENCE [LARGE SCALE GENOMIC DNA]</scope>
    <source>
        <strain evidence="14">LCS9</strain>
    </source>
</reference>
<dbReference type="PROSITE" id="PS50112">
    <property type="entry name" value="PAS"/>
    <property type="match status" value="3"/>
</dbReference>
<keyword evidence="6" id="KW-0418">Kinase</keyword>
<proteinExistence type="predicted"/>
<dbReference type="InterPro" id="IPR003594">
    <property type="entry name" value="HATPase_dom"/>
</dbReference>
<dbReference type="GO" id="GO:0046983">
    <property type="term" value="F:protein dimerization activity"/>
    <property type="evidence" value="ECO:0007669"/>
    <property type="project" value="InterPro"/>
</dbReference>
<dbReference type="InterPro" id="IPR000014">
    <property type="entry name" value="PAS"/>
</dbReference>
<reference evidence="13 14" key="2">
    <citation type="journal article" date="2016" name="Int. J. Syst. Evol. Microbiol.">
        <title>Flavisolibacter tropicus sp. nov., isolated from tropical soil.</title>
        <authorList>
            <person name="Lee J.J."/>
            <person name="Kang M.S."/>
            <person name="Kim G.S."/>
            <person name="Lee C.S."/>
            <person name="Lim S."/>
            <person name="Lee J."/>
            <person name="Roh S.H."/>
            <person name="Kang H."/>
            <person name="Ha J.M."/>
            <person name="Bae S."/>
            <person name="Jung H.Y."/>
            <person name="Kim M.K."/>
        </authorList>
    </citation>
    <scope>NUCLEOTIDE SEQUENCE [LARGE SCALE GENOMIC DNA]</scope>
    <source>
        <strain evidence="13 14">LCS9</strain>
    </source>
</reference>
<dbReference type="OrthoDB" id="1489936at2"/>
<feature type="domain" description="PAS" evidence="11">
    <location>
        <begin position="268"/>
        <end position="338"/>
    </location>
</feature>
<dbReference type="PANTHER" id="PTHR24421:SF10">
    <property type="entry name" value="NITRATE_NITRITE SENSOR PROTEIN NARQ"/>
    <property type="match status" value="1"/>
</dbReference>
<evidence type="ECO:0000256" key="3">
    <source>
        <dbReference type="ARBA" id="ARBA00022553"/>
    </source>
</evidence>
<evidence type="ECO:0000313" key="13">
    <source>
        <dbReference type="EMBL" id="ANE49747.1"/>
    </source>
</evidence>
<evidence type="ECO:0000256" key="4">
    <source>
        <dbReference type="ARBA" id="ARBA00022679"/>
    </source>
</evidence>
<dbReference type="PROSITE" id="PS50109">
    <property type="entry name" value="HIS_KIN"/>
    <property type="match status" value="1"/>
</dbReference>
<dbReference type="SUPFAM" id="SSF55785">
    <property type="entry name" value="PYP-like sensor domain (PAS domain)"/>
    <property type="match status" value="3"/>
</dbReference>
<dbReference type="GO" id="GO:0000155">
    <property type="term" value="F:phosphorelay sensor kinase activity"/>
    <property type="evidence" value="ECO:0007669"/>
    <property type="project" value="InterPro"/>
</dbReference>
<dbReference type="Gene3D" id="2.10.70.100">
    <property type="match status" value="1"/>
</dbReference>
<evidence type="ECO:0000259" key="11">
    <source>
        <dbReference type="PROSITE" id="PS50112"/>
    </source>
</evidence>
<dbReference type="InterPro" id="IPR001610">
    <property type="entry name" value="PAC"/>
</dbReference>
<dbReference type="Pfam" id="PF07730">
    <property type="entry name" value="HisKA_3"/>
    <property type="match status" value="1"/>
</dbReference>
<gene>
    <name evidence="13" type="ORF">SY85_03815</name>
</gene>
<dbReference type="GO" id="GO:0016020">
    <property type="term" value="C:membrane"/>
    <property type="evidence" value="ECO:0007669"/>
    <property type="project" value="InterPro"/>
</dbReference>
<evidence type="ECO:0000256" key="6">
    <source>
        <dbReference type="ARBA" id="ARBA00022777"/>
    </source>
</evidence>
<evidence type="ECO:0000256" key="7">
    <source>
        <dbReference type="ARBA" id="ARBA00022840"/>
    </source>
</evidence>
<dbReference type="AlphaFoldDB" id="A0A172TSI4"/>
<dbReference type="InterPro" id="IPR035965">
    <property type="entry name" value="PAS-like_dom_sf"/>
</dbReference>
<dbReference type="SUPFAM" id="SSF55874">
    <property type="entry name" value="ATPase domain of HSP90 chaperone/DNA topoisomerase II/histidine kinase"/>
    <property type="match status" value="1"/>
</dbReference>
<evidence type="ECO:0000256" key="5">
    <source>
        <dbReference type="ARBA" id="ARBA00022741"/>
    </source>
</evidence>
<dbReference type="CDD" id="cd00130">
    <property type="entry name" value="PAS"/>
    <property type="match status" value="3"/>
</dbReference>
<dbReference type="CDD" id="cd16917">
    <property type="entry name" value="HATPase_UhpB-NarQ-NarX-like"/>
    <property type="match status" value="1"/>
</dbReference>
<keyword evidence="14" id="KW-1185">Reference proteome</keyword>
<dbReference type="RefSeq" id="WP_066401882.1">
    <property type="nucleotide sequence ID" value="NZ_CP011390.1"/>
</dbReference>
<feature type="domain" description="PAS" evidence="11">
    <location>
        <begin position="140"/>
        <end position="207"/>
    </location>
</feature>
<dbReference type="InterPro" id="IPR013655">
    <property type="entry name" value="PAS_fold_3"/>
</dbReference>
<protein>
    <recommendedName>
        <fullName evidence="2">histidine kinase</fullName>
        <ecNumber evidence="2">2.7.13.3</ecNumber>
    </recommendedName>
</protein>
<dbReference type="InterPro" id="IPR050482">
    <property type="entry name" value="Sensor_HK_TwoCompSys"/>
</dbReference>
<dbReference type="Pfam" id="PF08447">
    <property type="entry name" value="PAS_3"/>
    <property type="match status" value="3"/>
</dbReference>
<evidence type="ECO:0000259" key="12">
    <source>
        <dbReference type="PROSITE" id="PS50113"/>
    </source>
</evidence>
<dbReference type="SMART" id="SM00387">
    <property type="entry name" value="HATPase_c"/>
    <property type="match status" value="1"/>
</dbReference>
<dbReference type="EMBL" id="CP011390">
    <property type="protein sequence ID" value="ANE49747.1"/>
    <property type="molecule type" value="Genomic_DNA"/>
</dbReference>
<keyword evidence="5" id="KW-0547">Nucleotide-binding</keyword>
<dbReference type="EC" id="2.7.13.3" evidence="2"/>
<dbReference type="Gene3D" id="1.20.5.1930">
    <property type="match status" value="1"/>
</dbReference>
<evidence type="ECO:0000256" key="2">
    <source>
        <dbReference type="ARBA" id="ARBA00012438"/>
    </source>
</evidence>
<dbReference type="Pfam" id="PF02518">
    <property type="entry name" value="HATPase_c"/>
    <property type="match status" value="1"/>
</dbReference>
<feature type="domain" description="Histidine kinase" evidence="10">
    <location>
        <begin position="420"/>
        <end position="606"/>
    </location>
</feature>
<dbReference type="PANTHER" id="PTHR24421">
    <property type="entry name" value="NITRATE/NITRITE SENSOR PROTEIN NARX-RELATED"/>
    <property type="match status" value="1"/>
</dbReference>
<organism evidence="13 14">
    <name type="scientific">Flavisolibacter tropicus</name>
    <dbReference type="NCBI Taxonomy" id="1492898"/>
    <lineage>
        <taxon>Bacteria</taxon>
        <taxon>Pseudomonadati</taxon>
        <taxon>Bacteroidota</taxon>
        <taxon>Chitinophagia</taxon>
        <taxon>Chitinophagales</taxon>
        <taxon>Chitinophagaceae</taxon>
        <taxon>Flavisolibacter</taxon>
    </lineage>
</organism>
<dbReference type="InterPro" id="IPR000700">
    <property type="entry name" value="PAS-assoc_C"/>
</dbReference>